<sequence length="211" mass="22794">MTGRAVCLLPPLSCFFFFFFFWSAFCVPWPAQPASRSVSCPLHHVQPLGLSLPSFCAANLASKLSALGNQKRAHAYPRVSGRSSVLSVVAVPSIRPSGGWMRGVDYWWGTEESGALDRPAWSGRLVRVVGRIVDSSTGCAVLVVARSLVCVRRARGGPPARNGLGRFVGRTRGNLCLTLFLSVLPGVSFVRGLSRTSLGDLWQDRGHDPTP</sequence>
<dbReference type="EMBL" id="JBBWRZ010000010">
    <property type="protein sequence ID" value="KAK8227465.1"/>
    <property type="molecule type" value="Genomic_DNA"/>
</dbReference>
<evidence type="ECO:0000313" key="3">
    <source>
        <dbReference type="Proteomes" id="UP001492380"/>
    </source>
</evidence>
<keyword evidence="1" id="KW-0732">Signal</keyword>
<evidence type="ECO:0008006" key="4">
    <source>
        <dbReference type="Google" id="ProtNLM"/>
    </source>
</evidence>
<reference evidence="2 3" key="1">
    <citation type="submission" date="2024-04" db="EMBL/GenBank/DDBJ databases">
        <title>Phyllosticta paracitricarpa is synonymous to the EU quarantine fungus P. citricarpa based on phylogenomic analyses.</title>
        <authorList>
            <consortium name="Lawrence Berkeley National Laboratory"/>
            <person name="Van Ingen-Buijs V.A."/>
            <person name="Van Westerhoven A.C."/>
            <person name="Haridas S."/>
            <person name="Skiadas P."/>
            <person name="Martin F."/>
            <person name="Groenewald J.Z."/>
            <person name="Crous P.W."/>
            <person name="Seidl M.F."/>
        </authorList>
    </citation>
    <scope>NUCLEOTIDE SEQUENCE [LARGE SCALE GENOMIC DNA]</scope>
    <source>
        <strain evidence="2 3">CBS 123374</strain>
    </source>
</reference>
<name>A0ABR1YFP4_9PEZI</name>
<organism evidence="2 3">
    <name type="scientific">Phyllosticta capitalensis</name>
    <dbReference type="NCBI Taxonomy" id="121624"/>
    <lineage>
        <taxon>Eukaryota</taxon>
        <taxon>Fungi</taxon>
        <taxon>Dikarya</taxon>
        <taxon>Ascomycota</taxon>
        <taxon>Pezizomycotina</taxon>
        <taxon>Dothideomycetes</taxon>
        <taxon>Dothideomycetes incertae sedis</taxon>
        <taxon>Botryosphaeriales</taxon>
        <taxon>Phyllostictaceae</taxon>
        <taxon>Phyllosticta</taxon>
    </lineage>
</organism>
<dbReference type="Proteomes" id="UP001492380">
    <property type="component" value="Unassembled WGS sequence"/>
</dbReference>
<evidence type="ECO:0000313" key="2">
    <source>
        <dbReference type="EMBL" id="KAK8227465.1"/>
    </source>
</evidence>
<comment type="caution">
    <text evidence="2">The sequence shown here is derived from an EMBL/GenBank/DDBJ whole genome shotgun (WGS) entry which is preliminary data.</text>
</comment>
<gene>
    <name evidence="2" type="ORF">HDK90DRAFT_60814</name>
</gene>
<feature type="chain" id="PRO_5047286948" description="Secreted protein" evidence="1">
    <location>
        <begin position="27"/>
        <end position="211"/>
    </location>
</feature>
<evidence type="ECO:0000256" key="1">
    <source>
        <dbReference type="SAM" id="SignalP"/>
    </source>
</evidence>
<proteinExistence type="predicted"/>
<feature type="signal peptide" evidence="1">
    <location>
        <begin position="1"/>
        <end position="26"/>
    </location>
</feature>
<accession>A0ABR1YFP4</accession>
<keyword evidence="3" id="KW-1185">Reference proteome</keyword>
<protein>
    <recommendedName>
        <fullName evidence="4">Secreted protein</fullName>
    </recommendedName>
</protein>